<dbReference type="AlphaFoldDB" id="A0AAV7U2H8"/>
<feature type="compositionally biased region" description="Basic and acidic residues" evidence="1">
    <location>
        <begin position="147"/>
        <end position="156"/>
    </location>
</feature>
<keyword evidence="3" id="KW-1185">Reference proteome</keyword>
<name>A0AAV7U2H8_PLEWA</name>
<evidence type="ECO:0000313" key="2">
    <source>
        <dbReference type="EMBL" id="KAJ1182594.1"/>
    </source>
</evidence>
<evidence type="ECO:0000256" key="1">
    <source>
        <dbReference type="SAM" id="MobiDB-lite"/>
    </source>
</evidence>
<sequence length="162" mass="18250">MYLIEHLLRIKCKEDMGAIKNTRPACLVRNNFPRPRRLDLTDAAARSGPGWGQRCGPCEEPSGEAVGTADPCVQVRRDTPVVGGEGGLLRGRPRRCRPSQRRVLEAPNLTRIRDSDRRETGPSCRARNWRRGLTAIQLRTRKGPRYGTDEDRRDLPLRAAAQ</sequence>
<dbReference type="Proteomes" id="UP001066276">
    <property type="component" value="Chromosome 3_2"/>
</dbReference>
<reference evidence="2" key="1">
    <citation type="journal article" date="2022" name="bioRxiv">
        <title>Sequencing and chromosome-scale assembly of the giantPleurodeles waltlgenome.</title>
        <authorList>
            <person name="Brown T."/>
            <person name="Elewa A."/>
            <person name="Iarovenko S."/>
            <person name="Subramanian E."/>
            <person name="Araus A.J."/>
            <person name="Petzold A."/>
            <person name="Susuki M."/>
            <person name="Suzuki K.-i.T."/>
            <person name="Hayashi T."/>
            <person name="Toyoda A."/>
            <person name="Oliveira C."/>
            <person name="Osipova E."/>
            <person name="Leigh N.D."/>
            <person name="Simon A."/>
            <person name="Yun M.H."/>
        </authorList>
    </citation>
    <scope>NUCLEOTIDE SEQUENCE</scope>
    <source>
        <strain evidence="2">20211129_DDA</strain>
        <tissue evidence="2">Liver</tissue>
    </source>
</reference>
<proteinExistence type="predicted"/>
<accession>A0AAV7U2H8</accession>
<organism evidence="2 3">
    <name type="scientific">Pleurodeles waltl</name>
    <name type="common">Iberian ribbed newt</name>
    <dbReference type="NCBI Taxonomy" id="8319"/>
    <lineage>
        <taxon>Eukaryota</taxon>
        <taxon>Metazoa</taxon>
        <taxon>Chordata</taxon>
        <taxon>Craniata</taxon>
        <taxon>Vertebrata</taxon>
        <taxon>Euteleostomi</taxon>
        <taxon>Amphibia</taxon>
        <taxon>Batrachia</taxon>
        <taxon>Caudata</taxon>
        <taxon>Salamandroidea</taxon>
        <taxon>Salamandridae</taxon>
        <taxon>Pleurodelinae</taxon>
        <taxon>Pleurodeles</taxon>
    </lineage>
</organism>
<gene>
    <name evidence="2" type="ORF">NDU88_007781</name>
</gene>
<dbReference type="EMBL" id="JANPWB010000006">
    <property type="protein sequence ID" value="KAJ1182594.1"/>
    <property type="molecule type" value="Genomic_DNA"/>
</dbReference>
<protein>
    <submittedName>
        <fullName evidence="2">Uncharacterized protein</fullName>
    </submittedName>
</protein>
<evidence type="ECO:0000313" key="3">
    <source>
        <dbReference type="Proteomes" id="UP001066276"/>
    </source>
</evidence>
<feature type="region of interest" description="Disordered" evidence="1">
    <location>
        <begin position="135"/>
        <end position="162"/>
    </location>
</feature>
<comment type="caution">
    <text evidence="2">The sequence shown here is derived from an EMBL/GenBank/DDBJ whole genome shotgun (WGS) entry which is preliminary data.</text>
</comment>